<keyword evidence="2" id="KW-0479">Metal-binding</keyword>
<keyword evidence="5" id="KW-0539">Nucleus</keyword>
<dbReference type="SUPFAM" id="SSF57701">
    <property type="entry name" value="Zn2/Cys6 DNA-binding domain"/>
    <property type="match status" value="1"/>
</dbReference>
<keyword evidence="9" id="KW-1185">Reference proteome</keyword>
<feature type="region of interest" description="Disordered" evidence="6">
    <location>
        <begin position="1"/>
        <end position="29"/>
    </location>
</feature>
<dbReference type="Proteomes" id="UP000241690">
    <property type="component" value="Unassembled WGS sequence"/>
</dbReference>
<dbReference type="PROSITE" id="PS00463">
    <property type="entry name" value="ZN2_CY6_FUNGAL_1"/>
    <property type="match status" value="1"/>
</dbReference>
<dbReference type="InterPro" id="IPR007219">
    <property type="entry name" value="XnlR_reg_dom"/>
</dbReference>
<evidence type="ECO:0000256" key="6">
    <source>
        <dbReference type="SAM" id="MobiDB-lite"/>
    </source>
</evidence>
<evidence type="ECO:0000256" key="4">
    <source>
        <dbReference type="ARBA" id="ARBA00023163"/>
    </source>
</evidence>
<dbReference type="CDD" id="cd12148">
    <property type="entry name" value="fungal_TF_MHR"/>
    <property type="match status" value="1"/>
</dbReference>
<dbReference type="GO" id="GO:0006351">
    <property type="term" value="P:DNA-templated transcription"/>
    <property type="evidence" value="ECO:0007669"/>
    <property type="project" value="InterPro"/>
</dbReference>
<dbReference type="InterPro" id="IPR036864">
    <property type="entry name" value="Zn2-C6_fun-type_DNA-bd_sf"/>
</dbReference>
<organism evidence="8 9">
    <name type="scientific">Trichoderma harzianum CBS 226.95</name>
    <dbReference type="NCBI Taxonomy" id="983964"/>
    <lineage>
        <taxon>Eukaryota</taxon>
        <taxon>Fungi</taxon>
        <taxon>Dikarya</taxon>
        <taxon>Ascomycota</taxon>
        <taxon>Pezizomycotina</taxon>
        <taxon>Sordariomycetes</taxon>
        <taxon>Hypocreomycetidae</taxon>
        <taxon>Hypocreales</taxon>
        <taxon>Hypocreaceae</taxon>
        <taxon>Trichoderma</taxon>
    </lineage>
</organism>
<dbReference type="Gene3D" id="4.10.240.10">
    <property type="entry name" value="Zn(2)-C6 fungal-type DNA-binding domain"/>
    <property type="match status" value="1"/>
</dbReference>
<comment type="subcellular location">
    <subcellularLocation>
        <location evidence="1">Nucleus</location>
    </subcellularLocation>
</comment>
<keyword evidence="4" id="KW-0804">Transcription</keyword>
<dbReference type="GO" id="GO:0005634">
    <property type="term" value="C:nucleus"/>
    <property type="evidence" value="ECO:0007669"/>
    <property type="project" value="UniProtKB-SubCell"/>
</dbReference>
<dbReference type="PANTHER" id="PTHR47338">
    <property type="entry name" value="ZN(II)2CYS6 TRANSCRIPTION FACTOR (EUROFUNG)-RELATED"/>
    <property type="match status" value="1"/>
</dbReference>
<dbReference type="InterPro" id="IPR050815">
    <property type="entry name" value="TF_fung"/>
</dbReference>
<dbReference type="CDD" id="cd00067">
    <property type="entry name" value="GAL4"/>
    <property type="match status" value="1"/>
</dbReference>
<dbReference type="Pfam" id="PF00172">
    <property type="entry name" value="Zn_clus"/>
    <property type="match status" value="1"/>
</dbReference>
<name>A0A2T4A8V3_TRIHA</name>
<feature type="domain" description="Zn(2)-C6 fungal-type" evidence="7">
    <location>
        <begin position="33"/>
        <end position="63"/>
    </location>
</feature>
<dbReference type="GO" id="GO:0008270">
    <property type="term" value="F:zinc ion binding"/>
    <property type="evidence" value="ECO:0007669"/>
    <property type="project" value="InterPro"/>
</dbReference>
<dbReference type="EMBL" id="KZ679682">
    <property type="protein sequence ID" value="PTB53472.1"/>
    <property type="molecule type" value="Genomic_DNA"/>
</dbReference>
<dbReference type="GO" id="GO:0003677">
    <property type="term" value="F:DNA binding"/>
    <property type="evidence" value="ECO:0007669"/>
    <property type="project" value="InterPro"/>
</dbReference>
<evidence type="ECO:0000256" key="2">
    <source>
        <dbReference type="ARBA" id="ARBA00022723"/>
    </source>
</evidence>
<gene>
    <name evidence="8" type="ORF">M431DRAFT_6990</name>
</gene>
<evidence type="ECO:0000256" key="1">
    <source>
        <dbReference type="ARBA" id="ARBA00004123"/>
    </source>
</evidence>
<feature type="compositionally biased region" description="Polar residues" evidence="6">
    <location>
        <begin position="1"/>
        <end position="10"/>
    </location>
</feature>
<dbReference type="SMART" id="SM00066">
    <property type="entry name" value="GAL4"/>
    <property type="match status" value="1"/>
</dbReference>
<dbReference type="AlphaFoldDB" id="A0A2T4A8V3"/>
<evidence type="ECO:0000256" key="3">
    <source>
        <dbReference type="ARBA" id="ARBA00023015"/>
    </source>
</evidence>
<evidence type="ECO:0000313" key="8">
    <source>
        <dbReference type="EMBL" id="PTB53472.1"/>
    </source>
</evidence>
<dbReference type="RefSeq" id="XP_024773149.1">
    <property type="nucleotide sequence ID" value="XM_024921798.1"/>
</dbReference>
<protein>
    <recommendedName>
        <fullName evidence="7">Zn(2)-C6 fungal-type domain-containing protein</fullName>
    </recommendedName>
</protein>
<dbReference type="GeneID" id="36630381"/>
<feature type="region of interest" description="Disordered" evidence="6">
    <location>
        <begin position="335"/>
        <end position="355"/>
    </location>
</feature>
<proteinExistence type="predicted"/>
<accession>A0A2T4A8V3</accession>
<evidence type="ECO:0000256" key="5">
    <source>
        <dbReference type="ARBA" id="ARBA00023242"/>
    </source>
</evidence>
<reference evidence="8 9" key="1">
    <citation type="submission" date="2016-07" db="EMBL/GenBank/DDBJ databases">
        <title>Multiple horizontal gene transfer events from other fungi enriched the ability of initially mycotrophic Trichoderma (Ascomycota) to feed on dead plant biomass.</title>
        <authorList>
            <consortium name="DOE Joint Genome Institute"/>
            <person name="Aerts A."/>
            <person name="Atanasova L."/>
            <person name="Chenthamara K."/>
            <person name="Zhang J."/>
            <person name="Grujic M."/>
            <person name="Henrissat B."/>
            <person name="Kuo A."/>
            <person name="Salamov A."/>
            <person name="Lipzen A."/>
            <person name="Labutti K."/>
            <person name="Barry K."/>
            <person name="Miao Y."/>
            <person name="Rahimi M.J."/>
            <person name="Shen Q."/>
            <person name="Grigoriev I.V."/>
            <person name="Kubicek C.P."/>
            <person name="Druzhinina I.S."/>
        </authorList>
    </citation>
    <scope>NUCLEOTIDE SEQUENCE [LARGE SCALE GENOMIC DNA]</scope>
    <source>
        <strain evidence="8 9">CBS 226.95</strain>
    </source>
</reference>
<evidence type="ECO:0000313" key="9">
    <source>
        <dbReference type="Proteomes" id="UP000241690"/>
    </source>
</evidence>
<dbReference type="PANTHER" id="PTHR47338:SF20">
    <property type="entry name" value="ZN(II)2CYS6 TRANSCRIPTION FACTOR (EUROFUNG)"/>
    <property type="match status" value="1"/>
</dbReference>
<dbReference type="GO" id="GO:0000981">
    <property type="term" value="F:DNA-binding transcription factor activity, RNA polymerase II-specific"/>
    <property type="evidence" value="ECO:0007669"/>
    <property type="project" value="InterPro"/>
</dbReference>
<dbReference type="PROSITE" id="PS50048">
    <property type="entry name" value="ZN2_CY6_FUNGAL_2"/>
    <property type="match status" value="1"/>
</dbReference>
<dbReference type="Pfam" id="PF04082">
    <property type="entry name" value="Fungal_trans"/>
    <property type="match status" value="1"/>
</dbReference>
<dbReference type="SMART" id="SM00906">
    <property type="entry name" value="Fungal_trans"/>
    <property type="match status" value="1"/>
</dbReference>
<keyword evidence="3" id="KW-0805">Transcription regulation</keyword>
<dbReference type="InterPro" id="IPR001138">
    <property type="entry name" value="Zn2Cys6_DnaBD"/>
</dbReference>
<sequence length="692" mass="77488">MMGSGRQSPDMSGDRDFESGEPPSKRPRVLSKACEICKMKKSRCDSGRPQCDTCRRKGLNCVYREKGQPGLRPGYGKAIEQRLTLLENNMDKINQSIQDVLNYVRTESVTKASAPMADDNLGGSSLDLETIDKASHSAGDVPSPIHRDMVATTPLPPVNNIISADTTVEGPQIWSVSQQLPEVRSLTSTPADTMTNQLRPSQTLASVGSGLPSQEIMDELVELFFDLVYPWAPLFFKPSFTANMYASERQILLHGIVIVVFRFWRKPDPPLEAREAYVKASRDFILLKTIDTCTLISTQALTLLAIDTMGQGQGPRTWNVMSMLVTAAKHLGLSKNPSSSTVETNTPLVRNEDPDDGLDSSIIEMEERRRLFWVIYSIDRLSSVSHGQPGGTDTRNIRLPYPVNDEDWGQSVPPEWFQATGAIKQSQGYNAFNLWRHYIDLLALLDRSNQLLIQPVNYSLPAHCQEWQSSFRRLDINLATWFENLPTEVREPPPDFNPMWTLVHATFHLINIRMYTVAAFPSTSSPYLRPSPSARARCRQAVRDIASLASSVPPQKLEQLGPLFAFVVWVAARSLIILWTTGHENTYGSMPTDLEPLLSSLRQLSIPWPCSQRYINLIQLILDTKNNPGGPTGLEIFNDTRRTAYGLQNRLSTLADPQVPEFDFLDMPILDMSEMSAPWSSTFVADVDGEWL</sequence>
<evidence type="ECO:0000259" key="7">
    <source>
        <dbReference type="PROSITE" id="PS50048"/>
    </source>
</evidence>
<feature type="compositionally biased region" description="Polar residues" evidence="6">
    <location>
        <begin position="335"/>
        <end position="348"/>
    </location>
</feature>